<dbReference type="EMBL" id="MU071193">
    <property type="protein sequence ID" value="KAF5826201.1"/>
    <property type="molecule type" value="Genomic_DNA"/>
</dbReference>
<feature type="region of interest" description="Disordered" evidence="1">
    <location>
        <begin position="18"/>
        <end position="39"/>
    </location>
</feature>
<reference evidence="2" key="1">
    <citation type="submission" date="2017-08" db="EMBL/GenBank/DDBJ databases">
        <authorList>
            <person name="Polle J.E."/>
            <person name="Barry K."/>
            <person name="Cushman J."/>
            <person name="Schmutz J."/>
            <person name="Tran D."/>
            <person name="Hathwaick L.T."/>
            <person name="Yim W.C."/>
            <person name="Jenkins J."/>
            <person name="Mckie-Krisberg Z.M."/>
            <person name="Prochnik S."/>
            <person name="Lindquist E."/>
            <person name="Dockter R.B."/>
            <person name="Adam C."/>
            <person name="Molina H."/>
            <person name="Bunkerborg J."/>
            <person name="Jin E."/>
            <person name="Buchheim M."/>
            <person name="Magnuson J."/>
        </authorList>
    </citation>
    <scope>NUCLEOTIDE SEQUENCE</scope>
    <source>
        <strain evidence="2">CCAP 19/18</strain>
    </source>
</reference>
<evidence type="ECO:0008006" key="4">
    <source>
        <dbReference type="Google" id="ProtNLM"/>
    </source>
</evidence>
<protein>
    <recommendedName>
        <fullName evidence="4">Encoded protein</fullName>
    </recommendedName>
</protein>
<name>A0ABQ7FUX7_DUNSA</name>
<keyword evidence="3" id="KW-1185">Reference proteome</keyword>
<gene>
    <name evidence="2" type="ORF">DUNSADRAFT_4180</name>
</gene>
<evidence type="ECO:0000313" key="2">
    <source>
        <dbReference type="EMBL" id="KAF5826201.1"/>
    </source>
</evidence>
<comment type="caution">
    <text evidence="2">The sequence shown here is derived from an EMBL/GenBank/DDBJ whole genome shotgun (WGS) entry which is preliminary data.</text>
</comment>
<organism evidence="2 3">
    <name type="scientific">Dunaliella salina</name>
    <name type="common">Green alga</name>
    <name type="synonym">Protococcus salinus</name>
    <dbReference type="NCBI Taxonomy" id="3046"/>
    <lineage>
        <taxon>Eukaryota</taxon>
        <taxon>Viridiplantae</taxon>
        <taxon>Chlorophyta</taxon>
        <taxon>core chlorophytes</taxon>
        <taxon>Chlorophyceae</taxon>
        <taxon>CS clade</taxon>
        <taxon>Chlamydomonadales</taxon>
        <taxon>Dunaliellaceae</taxon>
        <taxon>Dunaliella</taxon>
    </lineage>
</organism>
<proteinExistence type="predicted"/>
<accession>A0ABQ7FUX7</accession>
<evidence type="ECO:0000313" key="3">
    <source>
        <dbReference type="Proteomes" id="UP000815325"/>
    </source>
</evidence>
<dbReference type="Proteomes" id="UP000815325">
    <property type="component" value="Unassembled WGS sequence"/>
</dbReference>
<sequence length="39" mass="4142">MCSVSCLAGSKCPQTRGEQRVHSVNPFIRPSGLPQGGQQ</sequence>
<evidence type="ECO:0000256" key="1">
    <source>
        <dbReference type="SAM" id="MobiDB-lite"/>
    </source>
</evidence>